<comment type="caution">
    <text evidence="1">The sequence shown here is derived from an EMBL/GenBank/DDBJ whole genome shotgun (WGS) entry which is preliminary data.</text>
</comment>
<dbReference type="Gene3D" id="3.40.50.300">
    <property type="entry name" value="P-loop containing nucleotide triphosphate hydrolases"/>
    <property type="match status" value="1"/>
</dbReference>
<organism evidence="1">
    <name type="scientific">marine sediment metagenome</name>
    <dbReference type="NCBI Taxonomy" id="412755"/>
    <lineage>
        <taxon>unclassified sequences</taxon>
        <taxon>metagenomes</taxon>
        <taxon>ecological metagenomes</taxon>
    </lineage>
</organism>
<sequence length="110" mass="13096">YKDSWEEIIHWAGKWVVGMEPWMRHADTVIRYENLILQTPETMATLTDLLGEEFVSRIRIGGPSPSFRAGRIGDWKTDFPKEYWNLYGEICEPIRYWEGNVLYGQSFRHR</sequence>
<dbReference type="InterPro" id="IPR027417">
    <property type="entry name" value="P-loop_NTPase"/>
</dbReference>
<proteinExistence type="predicted"/>
<evidence type="ECO:0000313" key="1">
    <source>
        <dbReference type="EMBL" id="GAG94087.1"/>
    </source>
</evidence>
<dbReference type="SUPFAM" id="SSF52540">
    <property type="entry name" value="P-loop containing nucleoside triphosphate hydrolases"/>
    <property type="match status" value="1"/>
</dbReference>
<accession>X1CM71</accession>
<protein>
    <recommendedName>
        <fullName evidence="2">Sulfotransferase</fullName>
    </recommendedName>
</protein>
<evidence type="ECO:0008006" key="2">
    <source>
        <dbReference type="Google" id="ProtNLM"/>
    </source>
</evidence>
<gene>
    <name evidence="1" type="ORF">S01H4_40786</name>
</gene>
<dbReference type="AlphaFoldDB" id="X1CM71"/>
<dbReference type="EMBL" id="BART01022252">
    <property type="protein sequence ID" value="GAG94087.1"/>
    <property type="molecule type" value="Genomic_DNA"/>
</dbReference>
<feature type="non-terminal residue" evidence="1">
    <location>
        <position position="1"/>
    </location>
</feature>
<name>X1CM71_9ZZZZ</name>
<reference evidence="1" key="1">
    <citation type="journal article" date="2014" name="Front. Microbiol.">
        <title>High frequency of phylogenetically diverse reductive dehalogenase-homologous genes in deep subseafloor sedimentary metagenomes.</title>
        <authorList>
            <person name="Kawai M."/>
            <person name="Futagami T."/>
            <person name="Toyoda A."/>
            <person name="Takaki Y."/>
            <person name="Nishi S."/>
            <person name="Hori S."/>
            <person name="Arai W."/>
            <person name="Tsubouchi T."/>
            <person name="Morono Y."/>
            <person name="Uchiyama I."/>
            <person name="Ito T."/>
            <person name="Fujiyama A."/>
            <person name="Inagaki F."/>
            <person name="Takami H."/>
        </authorList>
    </citation>
    <scope>NUCLEOTIDE SEQUENCE</scope>
    <source>
        <strain evidence="1">Expedition CK06-06</strain>
    </source>
</reference>